<reference evidence="2 3" key="1">
    <citation type="submission" date="2016-11" db="EMBL/GenBank/DDBJ databases">
        <authorList>
            <person name="Jaros S."/>
            <person name="Januszkiewicz K."/>
            <person name="Wedrychowicz H."/>
        </authorList>
    </citation>
    <scope>NUCLEOTIDE SEQUENCE [LARGE SCALE GENOMIC DNA]</scope>
    <source>
        <strain evidence="2 3">DSM 4740</strain>
    </source>
</reference>
<sequence length="234" mass="24399">MTLSLLHVDARTGTVAALTATGGVAVGGYVHHAWRGIGGCATQGLSTNPWYPSELRSLLKQGSEATAALHEVISRDAGAPRRQCLVMDSHGRAAVHSGADNLPCVASRLATGIAVAGNLLAGEQVVDALFECFVRDNCENSSAVLAGTAEPAWRPGHESHLLESLVNCLAEALGAGGDVRGTRSAALRIESFSAAPLDLRVDWSDGDLLDQLRSLVNQVRAPGFAEFLASLPNQ</sequence>
<gene>
    <name evidence="1" type="ORF">HCU01_28720</name>
    <name evidence="2" type="ORF">SAMN05660971_03443</name>
</gene>
<dbReference type="EMBL" id="FRCA01000010">
    <property type="protein sequence ID" value="SHM62997.1"/>
    <property type="molecule type" value="Genomic_DNA"/>
</dbReference>
<dbReference type="OrthoDB" id="9790012at2"/>
<dbReference type="Pfam" id="PF06267">
    <property type="entry name" value="DUF1028"/>
    <property type="match status" value="1"/>
</dbReference>
<dbReference type="Gene3D" id="3.60.20.10">
    <property type="entry name" value="Glutamine Phosphoribosylpyrophosphate, subunit 1, domain 1"/>
    <property type="match status" value="1"/>
</dbReference>
<keyword evidence="2" id="KW-0378">Hydrolase</keyword>
<evidence type="ECO:0000313" key="1">
    <source>
        <dbReference type="EMBL" id="GEN24923.1"/>
    </source>
</evidence>
<dbReference type="Proteomes" id="UP000321726">
    <property type="component" value="Unassembled WGS sequence"/>
</dbReference>
<dbReference type="PANTHER" id="PTHR39328:SF1">
    <property type="entry name" value="BLL2871 PROTEIN"/>
    <property type="match status" value="1"/>
</dbReference>
<evidence type="ECO:0000313" key="3">
    <source>
        <dbReference type="Proteomes" id="UP000184123"/>
    </source>
</evidence>
<protein>
    <submittedName>
        <fullName evidence="1">Pilus assembly protein</fullName>
    </submittedName>
    <submittedName>
        <fullName evidence="2">Uncharacterized conserved protein, Ntn-hydrolase superfamily</fullName>
    </submittedName>
</protein>
<dbReference type="InterPro" id="IPR029055">
    <property type="entry name" value="Ntn_hydrolases_N"/>
</dbReference>
<dbReference type="InterPro" id="IPR010430">
    <property type="entry name" value="DUF1028"/>
</dbReference>
<dbReference type="RefSeq" id="WP_073436446.1">
    <property type="nucleotide sequence ID" value="NZ_BJXU01000118.1"/>
</dbReference>
<reference evidence="1 4" key="2">
    <citation type="submission" date="2019-07" db="EMBL/GenBank/DDBJ databases">
        <title>Whole genome shotgun sequence of Halomonas cupida NBRC 102219.</title>
        <authorList>
            <person name="Hosoyama A."/>
            <person name="Uohara A."/>
            <person name="Ohji S."/>
            <person name="Ichikawa N."/>
        </authorList>
    </citation>
    <scope>NUCLEOTIDE SEQUENCE [LARGE SCALE GENOMIC DNA]</scope>
    <source>
        <strain evidence="1 4">NBRC 102219</strain>
    </source>
</reference>
<proteinExistence type="predicted"/>
<dbReference type="Proteomes" id="UP000184123">
    <property type="component" value="Unassembled WGS sequence"/>
</dbReference>
<dbReference type="SUPFAM" id="SSF56235">
    <property type="entry name" value="N-terminal nucleophile aminohydrolases (Ntn hydrolases)"/>
    <property type="match status" value="1"/>
</dbReference>
<name>A0A1M7KCL4_9GAMM</name>
<dbReference type="PANTHER" id="PTHR39328">
    <property type="entry name" value="BLL2871 PROTEIN"/>
    <property type="match status" value="1"/>
</dbReference>
<accession>A0A1M7KCL4</accession>
<evidence type="ECO:0000313" key="2">
    <source>
        <dbReference type="EMBL" id="SHM62997.1"/>
    </source>
</evidence>
<dbReference type="EMBL" id="BJXU01000118">
    <property type="protein sequence ID" value="GEN24923.1"/>
    <property type="molecule type" value="Genomic_DNA"/>
</dbReference>
<dbReference type="STRING" id="44933.SAMN05660971_03443"/>
<organism evidence="2 3">
    <name type="scientific">Halomonas cupida</name>
    <dbReference type="NCBI Taxonomy" id="44933"/>
    <lineage>
        <taxon>Bacteria</taxon>
        <taxon>Pseudomonadati</taxon>
        <taxon>Pseudomonadota</taxon>
        <taxon>Gammaproteobacteria</taxon>
        <taxon>Oceanospirillales</taxon>
        <taxon>Halomonadaceae</taxon>
        <taxon>Halomonas</taxon>
    </lineage>
</organism>
<evidence type="ECO:0000313" key="4">
    <source>
        <dbReference type="Proteomes" id="UP000321726"/>
    </source>
</evidence>
<keyword evidence="4" id="KW-1185">Reference proteome</keyword>
<dbReference type="AlphaFoldDB" id="A0A1M7KCL4"/>
<dbReference type="GO" id="GO:0016787">
    <property type="term" value="F:hydrolase activity"/>
    <property type="evidence" value="ECO:0007669"/>
    <property type="project" value="UniProtKB-KW"/>
</dbReference>